<keyword evidence="2" id="KW-1185">Reference proteome</keyword>
<dbReference type="Pfam" id="PF00378">
    <property type="entry name" value="ECH_1"/>
    <property type="match status" value="1"/>
</dbReference>
<dbReference type="PANTHER" id="PTHR11941">
    <property type="entry name" value="ENOYL-COA HYDRATASE-RELATED"/>
    <property type="match status" value="1"/>
</dbReference>
<organism evidence="1 2">
    <name type="scientific">Frankia canadensis</name>
    <dbReference type="NCBI Taxonomy" id="1836972"/>
    <lineage>
        <taxon>Bacteria</taxon>
        <taxon>Bacillati</taxon>
        <taxon>Actinomycetota</taxon>
        <taxon>Actinomycetes</taxon>
        <taxon>Frankiales</taxon>
        <taxon>Frankiaceae</taxon>
        <taxon>Frankia</taxon>
    </lineage>
</organism>
<dbReference type="InterPro" id="IPR001753">
    <property type="entry name" value="Enoyl-CoA_hydra/iso"/>
</dbReference>
<dbReference type="GO" id="GO:0003824">
    <property type="term" value="F:catalytic activity"/>
    <property type="evidence" value="ECO:0007669"/>
    <property type="project" value="UniProtKB-ARBA"/>
</dbReference>
<dbReference type="Proteomes" id="UP000234331">
    <property type="component" value="Unassembled WGS sequence"/>
</dbReference>
<dbReference type="GO" id="GO:0006635">
    <property type="term" value="P:fatty acid beta-oxidation"/>
    <property type="evidence" value="ECO:0007669"/>
    <property type="project" value="TreeGrafter"/>
</dbReference>
<gene>
    <name evidence="1" type="ORF">FRACA_10023</name>
</gene>
<dbReference type="InterPro" id="IPR029045">
    <property type="entry name" value="ClpP/crotonase-like_dom_sf"/>
</dbReference>
<proteinExistence type="predicted"/>
<accession>A0A2I2KHX9</accession>
<sequence>MDEAVETVVTSSRGAVGIIELNDPARLNPTDARTTLAEVNEALLSFGRDRVTRAVVISGRGRAFSAGANLGEKRPARYPQDDQDTEAMRLAYGYAYGQVWETLHNFRKPLIGAVNGYCLGGGWELAQSCDLLVAGESAIFGSFEMRVGQAPFAGGAVYLTRTVGKHRAMDMILNSRRIPASEALTLGLVNEIVPDAKSLDRAVEIGQELAAKPPVAVAFARHLVRKALAVSEFYDLERSYGYYLQTMEDSALAREAAAHRTQEPPPYSGR</sequence>
<dbReference type="RefSeq" id="WP_101829474.1">
    <property type="nucleotide sequence ID" value="NZ_FZMO01000001.1"/>
</dbReference>
<dbReference type="OrthoDB" id="8452484at2"/>
<evidence type="ECO:0008006" key="3">
    <source>
        <dbReference type="Google" id="ProtNLM"/>
    </source>
</evidence>
<dbReference type="CDD" id="cd06558">
    <property type="entry name" value="crotonase-like"/>
    <property type="match status" value="1"/>
</dbReference>
<evidence type="ECO:0000313" key="2">
    <source>
        <dbReference type="Proteomes" id="UP000234331"/>
    </source>
</evidence>
<name>A0A2I2KHX9_9ACTN</name>
<dbReference type="SUPFAM" id="SSF52096">
    <property type="entry name" value="ClpP/crotonase"/>
    <property type="match status" value="1"/>
</dbReference>
<evidence type="ECO:0000313" key="1">
    <source>
        <dbReference type="EMBL" id="SNQ45264.1"/>
    </source>
</evidence>
<dbReference type="PANTHER" id="PTHR11941:SF54">
    <property type="entry name" value="ENOYL-COA HYDRATASE, MITOCHONDRIAL"/>
    <property type="match status" value="1"/>
</dbReference>
<reference evidence="1 2" key="1">
    <citation type="submission" date="2017-06" db="EMBL/GenBank/DDBJ databases">
        <authorList>
            <person name="Kim H.J."/>
            <person name="Triplett B.A."/>
        </authorList>
    </citation>
    <scope>NUCLEOTIDE SEQUENCE [LARGE SCALE GENOMIC DNA]</scope>
    <source>
        <strain evidence="1">FRACA_ARgP5</strain>
    </source>
</reference>
<dbReference type="EMBL" id="FZMO01000001">
    <property type="protein sequence ID" value="SNQ45264.1"/>
    <property type="molecule type" value="Genomic_DNA"/>
</dbReference>
<dbReference type="AlphaFoldDB" id="A0A2I2KHX9"/>
<dbReference type="Gene3D" id="3.90.226.10">
    <property type="entry name" value="2-enoyl-CoA Hydratase, Chain A, domain 1"/>
    <property type="match status" value="1"/>
</dbReference>
<protein>
    <recommendedName>
        <fullName evidence="3">Enoyl-CoA hydratase</fullName>
    </recommendedName>
</protein>